<dbReference type="GO" id="GO:0005829">
    <property type="term" value="C:cytosol"/>
    <property type="evidence" value="ECO:0007669"/>
    <property type="project" value="TreeGrafter"/>
</dbReference>
<dbReference type="PANTHER" id="PTHR46797">
    <property type="entry name" value="HTH-TYPE TRANSCRIPTIONAL REGULATOR"/>
    <property type="match status" value="1"/>
</dbReference>
<evidence type="ECO:0000313" key="3">
    <source>
        <dbReference type="EMBL" id="KHS58828.1"/>
    </source>
</evidence>
<sequence length="190" mass="21780">MNYNASIGLKIKELRNAKKFTLKYLSEETNLSIGFLSQLERGMTSVAVDSLAKIAKVLEVNLLDFFDYADENSKSCITRSYDRKYTAIDSEIIQYTLNKDTFAYDMLPRVQQLMPHKYKESEDIELYSHEGEEFIYVLEGVLTLNIDNTVTDLYPGDCAHIKSTSPHNWSNNTSKIVKILTVNTPNPFKK</sequence>
<accession>A0A0B3W1C4</accession>
<dbReference type="RefSeq" id="WP_039677963.1">
    <property type="nucleotide sequence ID" value="NZ_JAWGXO010000018.1"/>
</dbReference>
<dbReference type="InterPro" id="IPR010982">
    <property type="entry name" value="Lambda_DNA-bd_dom_sf"/>
</dbReference>
<dbReference type="GO" id="GO:0003700">
    <property type="term" value="F:DNA-binding transcription factor activity"/>
    <property type="evidence" value="ECO:0007669"/>
    <property type="project" value="TreeGrafter"/>
</dbReference>
<dbReference type="Gene3D" id="1.10.260.40">
    <property type="entry name" value="lambda repressor-like DNA-binding domains"/>
    <property type="match status" value="1"/>
</dbReference>
<dbReference type="Pfam" id="PF01381">
    <property type="entry name" value="HTH_3"/>
    <property type="match status" value="1"/>
</dbReference>
<protein>
    <submittedName>
        <fullName evidence="3">DNA-binding protein</fullName>
    </submittedName>
</protein>
<dbReference type="CDD" id="cd02209">
    <property type="entry name" value="cupin_XRE_C"/>
    <property type="match status" value="1"/>
</dbReference>
<dbReference type="GO" id="GO:0003677">
    <property type="term" value="F:DNA binding"/>
    <property type="evidence" value="ECO:0007669"/>
    <property type="project" value="UniProtKB-KW"/>
</dbReference>
<feature type="domain" description="HTH cro/C1-type" evidence="2">
    <location>
        <begin position="11"/>
        <end position="65"/>
    </location>
</feature>
<dbReference type="SUPFAM" id="SSF47413">
    <property type="entry name" value="lambda repressor-like DNA-binding domains"/>
    <property type="match status" value="1"/>
</dbReference>
<organism evidence="3 4">
    <name type="scientific">Terrisporobacter othiniensis</name>
    <dbReference type="NCBI Taxonomy" id="1577792"/>
    <lineage>
        <taxon>Bacteria</taxon>
        <taxon>Bacillati</taxon>
        <taxon>Bacillota</taxon>
        <taxon>Clostridia</taxon>
        <taxon>Peptostreptococcales</taxon>
        <taxon>Peptostreptococcaceae</taxon>
        <taxon>Terrisporobacter</taxon>
    </lineage>
</organism>
<name>A0A0B3W1C4_9FIRM</name>
<comment type="caution">
    <text evidence="3">The sequence shown here is derived from an EMBL/GenBank/DDBJ whole genome shotgun (WGS) entry which is preliminary data.</text>
</comment>
<dbReference type="EMBL" id="JWHR01000005">
    <property type="protein sequence ID" value="KHS58828.1"/>
    <property type="molecule type" value="Genomic_DNA"/>
</dbReference>
<dbReference type="InterPro" id="IPR014710">
    <property type="entry name" value="RmlC-like_jellyroll"/>
</dbReference>
<dbReference type="InterPro" id="IPR013096">
    <property type="entry name" value="Cupin_2"/>
</dbReference>
<dbReference type="Pfam" id="PF07883">
    <property type="entry name" value="Cupin_2"/>
    <property type="match status" value="1"/>
</dbReference>
<dbReference type="PANTHER" id="PTHR46797:SF25">
    <property type="entry name" value="TRANSCRIPTIONAL REGULATOR"/>
    <property type="match status" value="1"/>
</dbReference>
<dbReference type="SUPFAM" id="SSF51182">
    <property type="entry name" value="RmlC-like cupins"/>
    <property type="match status" value="1"/>
</dbReference>
<keyword evidence="4" id="KW-1185">Reference proteome</keyword>
<proteinExistence type="predicted"/>
<dbReference type="AlphaFoldDB" id="A0A0B3W1C4"/>
<dbReference type="InterPro" id="IPR001387">
    <property type="entry name" value="Cro/C1-type_HTH"/>
</dbReference>
<dbReference type="InterPro" id="IPR011051">
    <property type="entry name" value="RmlC_Cupin_sf"/>
</dbReference>
<evidence type="ECO:0000256" key="1">
    <source>
        <dbReference type="ARBA" id="ARBA00023125"/>
    </source>
</evidence>
<dbReference type="InterPro" id="IPR050807">
    <property type="entry name" value="TransReg_Diox_bact_type"/>
</dbReference>
<evidence type="ECO:0000313" key="4">
    <source>
        <dbReference type="Proteomes" id="UP000031189"/>
    </source>
</evidence>
<reference evidence="3 4" key="1">
    <citation type="submission" date="2014-12" db="EMBL/GenBank/DDBJ databases">
        <title>Draft genome sequence of Terrisporobacter sp. 08-306576, isolated from the blood culture of a bacteremia patient.</title>
        <authorList>
            <person name="Lund L.C."/>
            <person name="Sydenham T.V."/>
            <person name="Hogh S.V."/>
            <person name="Skov M.N."/>
            <person name="Kemp M."/>
            <person name="Justesen U.S."/>
        </authorList>
    </citation>
    <scope>NUCLEOTIDE SEQUENCE [LARGE SCALE GENOMIC DNA]</scope>
    <source>
        <strain evidence="3 4">08-306576</strain>
    </source>
</reference>
<gene>
    <name evidence="3" type="ORF">QX51_00620</name>
</gene>
<dbReference type="Proteomes" id="UP000031189">
    <property type="component" value="Unassembled WGS sequence"/>
</dbReference>
<dbReference type="STRING" id="1577792.QX51_00620"/>
<evidence type="ECO:0000259" key="2">
    <source>
        <dbReference type="PROSITE" id="PS50943"/>
    </source>
</evidence>
<dbReference type="OrthoDB" id="9814553at2"/>
<keyword evidence="1 3" id="KW-0238">DNA-binding</keyword>
<dbReference type="PROSITE" id="PS50943">
    <property type="entry name" value="HTH_CROC1"/>
    <property type="match status" value="1"/>
</dbReference>
<dbReference type="SMART" id="SM00530">
    <property type="entry name" value="HTH_XRE"/>
    <property type="match status" value="1"/>
</dbReference>
<dbReference type="Gene3D" id="2.60.120.10">
    <property type="entry name" value="Jelly Rolls"/>
    <property type="match status" value="1"/>
</dbReference>
<dbReference type="CDD" id="cd00093">
    <property type="entry name" value="HTH_XRE"/>
    <property type="match status" value="1"/>
</dbReference>